<keyword evidence="3" id="KW-0804">Transcription</keyword>
<comment type="caution">
    <text evidence="4">The sequence shown here is derived from an EMBL/GenBank/DDBJ whole genome shotgun (WGS) entry which is preliminary data.</text>
</comment>
<protein>
    <submittedName>
        <fullName evidence="4">Stage III sporulation protein D</fullName>
    </submittedName>
</protein>
<dbReference type="PROSITE" id="PS00894">
    <property type="entry name" value="HTH_DEOR_1"/>
    <property type="match status" value="1"/>
</dbReference>
<dbReference type="Proteomes" id="UP000190140">
    <property type="component" value="Unassembled WGS sequence"/>
</dbReference>
<dbReference type="NCBIfam" id="TIGR02844">
    <property type="entry name" value="spore_III_D"/>
    <property type="match status" value="1"/>
</dbReference>
<evidence type="ECO:0000313" key="4">
    <source>
        <dbReference type="EMBL" id="OPJ56070.1"/>
    </source>
</evidence>
<dbReference type="GO" id="GO:0003677">
    <property type="term" value="F:DNA binding"/>
    <property type="evidence" value="ECO:0007669"/>
    <property type="project" value="UniProtKB-KW"/>
</dbReference>
<dbReference type="InterPro" id="IPR014208">
    <property type="entry name" value="Spore_III_D"/>
</dbReference>
<organism evidence="4 5">
    <name type="scientific">Alkalithermobacter paradoxus</name>
    <dbReference type="NCBI Taxonomy" id="29349"/>
    <lineage>
        <taxon>Bacteria</taxon>
        <taxon>Bacillati</taxon>
        <taxon>Bacillota</taxon>
        <taxon>Clostridia</taxon>
        <taxon>Peptostreptococcales</taxon>
        <taxon>Tepidibacteraceae</taxon>
        <taxon>Alkalithermobacter</taxon>
    </lineage>
</organism>
<evidence type="ECO:0000256" key="3">
    <source>
        <dbReference type="ARBA" id="ARBA00023163"/>
    </source>
</evidence>
<accession>A0A1V4I862</accession>
<sequence length="88" mass="10093">MREYIEKRAIIMGQYILDKGATVRETAKNFGISKSTVHKDVTERLFEINPVLAKEVKNILDKNKSERHIRGGMATKLKYISKDEKNVG</sequence>
<gene>
    <name evidence="4" type="primary">spoIIID</name>
    <name evidence="4" type="ORF">CLOTH_12480</name>
</gene>
<name>A0A1V4I862_9FIRM</name>
<keyword evidence="5" id="KW-1185">Reference proteome</keyword>
<proteinExistence type="predicted"/>
<reference evidence="4 5" key="1">
    <citation type="submission" date="2017-03" db="EMBL/GenBank/DDBJ databases">
        <title>Genome sequence of Clostridium thermoalcaliphilum DSM 7309.</title>
        <authorList>
            <person name="Poehlein A."/>
            <person name="Daniel R."/>
        </authorList>
    </citation>
    <scope>NUCLEOTIDE SEQUENCE [LARGE SCALE GENOMIC DNA]</scope>
    <source>
        <strain evidence="4 5">DSM 7309</strain>
    </source>
</reference>
<dbReference type="InterPro" id="IPR018356">
    <property type="entry name" value="Tscrpt_reg_HTH_DeoR_CS"/>
</dbReference>
<keyword evidence="1" id="KW-0805">Transcription regulation</keyword>
<dbReference type="GO" id="GO:0003700">
    <property type="term" value="F:DNA-binding transcription factor activity"/>
    <property type="evidence" value="ECO:0007669"/>
    <property type="project" value="InterPro"/>
</dbReference>
<evidence type="ECO:0000313" key="5">
    <source>
        <dbReference type="Proteomes" id="UP000190140"/>
    </source>
</evidence>
<dbReference type="STRING" id="29349.CLOTH_12480"/>
<dbReference type="Pfam" id="PF12116">
    <property type="entry name" value="SpoIIID"/>
    <property type="match status" value="1"/>
</dbReference>
<dbReference type="RefSeq" id="WP_079412191.1">
    <property type="nucleotide sequence ID" value="NZ_MZGW01000003.1"/>
</dbReference>
<keyword evidence="2" id="KW-0238">DNA-binding</keyword>
<evidence type="ECO:0000256" key="1">
    <source>
        <dbReference type="ARBA" id="ARBA00023015"/>
    </source>
</evidence>
<dbReference type="EMBL" id="MZGW01000003">
    <property type="protein sequence ID" value="OPJ56070.1"/>
    <property type="molecule type" value="Genomic_DNA"/>
</dbReference>
<dbReference type="AlphaFoldDB" id="A0A1V4I862"/>
<evidence type="ECO:0000256" key="2">
    <source>
        <dbReference type="ARBA" id="ARBA00023125"/>
    </source>
</evidence>